<dbReference type="Gene3D" id="3.40.50.1460">
    <property type="match status" value="1"/>
</dbReference>
<evidence type="ECO:0000313" key="3">
    <source>
        <dbReference type="Proteomes" id="UP001302120"/>
    </source>
</evidence>
<comment type="caution">
    <text evidence="2">The sequence shown here is derived from an EMBL/GenBank/DDBJ whole genome shotgun (WGS) entry which is preliminary data.</text>
</comment>
<accession>A0ABU5UC64</accession>
<dbReference type="EC" id="3.4.22.-" evidence="2"/>
<dbReference type="InterPro" id="IPR011600">
    <property type="entry name" value="Pept_C14_caspase"/>
</dbReference>
<reference evidence="2 3" key="1">
    <citation type="submission" date="2023-12" db="EMBL/GenBank/DDBJ databases">
        <title>Baltic Sea Cyanobacteria.</title>
        <authorList>
            <person name="Delbaje E."/>
            <person name="Fewer D.P."/>
            <person name="Shishido T.K."/>
        </authorList>
    </citation>
    <scope>NUCLEOTIDE SEQUENCE [LARGE SCALE GENOMIC DNA]</scope>
    <source>
        <strain evidence="2 3">UHCC-0300</strain>
    </source>
</reference>
<dbReference type="Proteomes" id="UP001302120">
    <property type="component" value="Unassembled WGS sequence"/>
</dbReference>
<keyword evidence="2" id="KW-0378">Hydrolase</keyword>
<sequence>MKRRTFLQRIGSILAVLGVTEAQWLTLSDRYSQALAQPSQRKLALLIGINQYQKSPALAGCLTDVELQKELLIHRFGFLASDILTLTAEKATRTSIEEAFLAHLGQQVKAGDVALFHFSGYGTRIKSGRFIDTVQNALVPANPQDAQKDEIVNYILEETVRLLLRSLPTERVTAVLDTSYYAPSKVESTGWRIRARPELPEAQLAIEELEFLQQLRSQNSNPSNELVLTATSDTQQLAREILFSGFSAGLFTYALTRYLWETTPATTIQFSLSHVASYMHKLGSNQQPGWDNDEKNLQKALTVDNLLLPNLTVGAEGVIRAIEDDGRTAQLFLGGLPPQVLENYGANSRFNLLTGEQLILRSRTGLTAKAQIPKIKPETPLQVGQLCQEAVRVLPRNLNLIVGLDTGLERIERVDATSAFAAIENISTVVAGEQPADCVFGKLSATSNRYGLFTPAGQLIPNTSGESGEAVKLLVQRLMSKLPTLLAAKLWRLTENEGSSQLPIKATLEIINNLSPRVVMERETTRSLNPEQQQKKSLLTALTNPIVPIGSRMQYRLQNQSDRPIYLMLVGLKNKMNAIAFYPWQSEESTFLNTKPPFQQVVIPPGETLLLPKAVTSSEWMIPGPAYECEHQMILSTAPFKETLGYLEKSKYPITDQRPFGALLKPLEIAQVLLQDLHNASAVKSDINITLTDSYILDVKNWASFNFDFQVA</sequence>
<feature type="domain" description="Peptidase C14 caspase" evidence="1">
    <location>
        <begin position="41"/>
        <end position="292"/>
    </location>
</feature>
<dbReference type="InterPro" id="IPR011189">
    <property type="entry name" value="UCP_caspase_lke"/>
</dbReference>
<evidence type="ECO:0000313" key="2">
    <source>
        <dbReference type="EMBL" id="MEA5581114.1"/>
    </source>
</evidence>
<dbReference type="GO" id="GO:0016787">
    <property type="term" value="F:hydrolase activity"/>
    <property type="evidence" value="ECO:0007669"/>
    <property type="project" value="UniProtKB-KW"/>
</dbReference>
<name>A0ABU5UC64_9CYAN</name>
<evidence type="ECO:0000259" key="1">
    <source>
        <dbReference type="Pfam" id="PF00656"/>
    </source>
</evidence>
<dbReference type="SUPFAM" id="SSF52129">
    <property type="entry name" value="Caspase-like"/>
    <property type="match status" value="1"/>
</dbReference>
<dbReference type="InterPro" id="IPR029030">
    <property type="entry name" value="Caspase-like_dom_sf"/>
</dbReference>
<organism evidence="2 3">
    <name type="scientific">Nodularia harveyana UHCC-0300</name>
    <dbReference type="NCBI Taxonomy" id="2974287"/>
    <lineage>
        <taxon>Bacteria</taxon>
        <taxon>Bacillati</taxon>
        <taxon>Cyanobacteriota</taxon>
        <taxon>Cyanophyceae</taxon>
        <taxon>Nostocales</taxon>
        <taxon>Nodulariaceae</taxon>
        <taxon>Nodularia</taxon>
    </lineage>
</organism>
<keyword evidence="3" id="KW-1185">Reference proteome</keyword>
<dbReference type="PANTHER" id="PTHR48104:SF30">
    <property type="entry name" value="METACASPASE-1"/>
    <property type="match status" value="1"/>
</dbReference>
<dbReference type="EMBL" id="JAYGHG010000007">
    <property type="protein sequence ID" value="MEA5581114.1"/>
    <property type="molecule type" value="Genomic_DNA"/>
</dbReference>
<dbReference type="PANTHER" id="PTHR48104">
    <property type="entry name" value="METACASPASE-4"/>
    <property type="match status" value="1"/>
</dbReference>
<dbReference type="InterPro" id="IPR050452">
    <property type="entry name" value="Metacaspase"/>
</dbReference>
<gene>
    <name evidence="2" type="ORF">VB620_07150</name>
</gene>
<dbReference type="RefSeq" id="WP_323195446.1">
    <property type="nucleotide sequence ID" value="NZ_JAYGHG010000007.1"/>
</dbReference>
<proteinExistence type="predicted"/>
<protein>
    <submittedName>
        <fullName evidence="2">Caspase family protein</fullName>
        <ecNumber evidence="2">3.4.22.-</ecNumber>
    </submittedName>
</protein>
<dbReference type="Pfam" id="PF00656">
    <property type="entry name" value="Peptidase_C14"/>
    <property type="match status" value="1"/>
</dbReference>
<dbReference type="PIRSF" id="PIRSF007398">
    <property type="entry name" value="Sll0148_caspase"/>
    <property type="match status" value="1"/>
</dbReference>